<dbReference type="AlphaFoldDB" id="A0A4T0X774"/>
<reference evidence="1 2" key="1">
    <citation type="journal article" date="2019" name="Front. Genet.">
        <title>Whole-Genome Sequencing of the Opportunistic Yeast Pathogen Candida inconspicua Uncovers Its Hybrid Origin.</title>
        <authorList>
            <person name="Mixao V."/>
            <person name="Hansen A.P."/>
            <person name="Saus E."/>
            <person name="Boekhout T."/>
            <person name="Lass-Florl C."/>
            <person name="Gabaldon T."/>
        </authorList>
    </citation>
    <scope>NUCLEOTIDE SEQUENCE [LARGE SCALE GENOMIC DNA]</scope>
    <source>
        <strain evidence="1 2">CBS 180</strain>
    </source>
</reference>
<sequence>MDSTLLCQNFGIPESVPVNLPDKEDNNLCWESHKNPPISRKTVTILNKDDHYNNPHSIAFPCSNVDIDYIDETFPLNDQDLLHYQSNLGFSYNTNKNVLINTHFNNSFSSLNSSLENLSTPPHSRSTTPINSNFKKQKLSSLNCQYQL</sequence>
<keyword evidence="2" id="KW-1185">Reference proteome</keyword>
<comment type="caution">
    <text evidence="1">The sequence shown here is derived from an EMBL/GenBank/DDBJ whole genome shotgun (WGS) entry which is preliminary data.</text>
</comment>
<accession>A0A4T0X774</accession>
<organism evidence="1 2">
    <name type="scientific">Pichia inconspicua</name>
    <dbReference type="NCBI Taxonomy" id="52247"/>
    <lineage>
        <taxon>Eukaryota</taxon>
        <taxon>Fungi</taxon>
        <taxon>Dikarya</taxon>
        <taxon>Ascomycota</taxon>
        <taxon>Saccharomycotina</taxon>
        <taxon>Pichiomycetes</taxon>
        <taxon>Pichiales</taxon>
        <taxon>Pichiaceae</taxon>
        <taxon>Pichia</taxon>
    </lineage>
</organism>
<dbReference type="EMBL" id="SELW01000039">
    <property type="protein sequence ID" value="TID31233.1"/>
    <property type="molecule type" value="Genomic_DNA"/>
</dbReference>
<name>A0A4T0X774_9ASCO</name>
<gene>
    <name evidence="1" type="ORF">CANINC_000176</name>
</gene>
<evidence type="ECO:0000313" key="2">
    <source>
        <dbReference type="Proteomes" id="UP000307173"/>
    </source>
</evidence>
<proteinExistence type="predicted"/>
<dbReference type="Proteomes" id="UP000307173">
    <property type="component" value="Unassembled WGS sequence"/>
</dbReference>
<protein>
    <submittedName>
        <fullName evidence="1">Uncharacterized protein</fullName>
    </submittedName>
</protein>
<evidence type="ECO:0000313" key="1">
    <source>
        <dbReference type="EMBL" id="TID31233.1"/>
    </source>
</evidence>